<keyword evidence="7" id="KW-1185">Reference proteome</keyword>
<dbReference type="AlphaFoldDB" id="A0A9P5X4N3"/>
<dbReference type="PANTHER" id="PTHR34997">
    <property type="entry name" value="AM15"/>
    <property type="match status" value="1"/>
</dbReference>
<evidence type="ECO:0000256" key="3">
    <source>
        <dbReference type="SAM" id="MobiDB-lite"/>
    </source>
</evidence>
<organism evidence="6 7">
    <name type="scientific">Macrolepiota fuliginosa MF-IS2</name>
    <dbReference type="NCBI Taxonomy" id="1400762"/>
    <lineage>
        <taxon>Eukaryota</taxon>
        <taxon>Fungi</taxon>
        <taxon>Dikarya</taxon>
        <taxon>Basidiomycota</taxon>
        <taxon>Agaricomycotina</taxon>
        <taxon>Agaricomycetes</taxon>
        <taxon>Agaricomycetidae</taxon>
        <taxon>Agaricales</taxon>
        <taxon>Agaricineae</taxon>
        <taxon>Agaricaceae</taxon>
        <taxon>Macrolepiota</taxon>
    </lineage>
</organism>
<proteinExistence type="predicted"/>
<dbReference type="InterPro" id="IPR052210">
    <property type="entry name" value="LysM1-like"/>
</dbReference>
<protein>
    <submittedName>
        <fullName evidence="6">Carbohydrate-binding module family 50 protein</fullName>
    </submittedName>
</protein>
<sequence>MFTQAFIAVVLAAISAVQGLPQVPSGGAPTPPAASTPAPMPSSSGGTACAAGQQTHTVVSGDTCTTIAQQFPGTTVQAIIQANPTINSDCTNLQPAQTICIPAGTTPAQGGAGSTPSGQTTPGGQSGATPPASGTAAGV</sequence>
<dbReference type="PROSITE" id="PS51782">
    <property type="entry name" value="LYSM"/>
    <property type="match status" value="1"/>
</dbReference>
<dbReference type="SMART" id="SM00257">
    <property type="entry name" value="LysM"/>
    <property type="match status" value="1"/>
</dbReference>
<dbReference type="Pfam" id="PF01476">
    <property type="entry name" value="LysM"/>
    <property type="match status" value="1"/>
</dbReference>
<dbReference type="PANTHER" id="PTHR34997:SF1">
    <property type="entry name" value="PEPTIDOGLYCAN-BINDING LYSIN DOMAIN"/>
    <property type="match status" value="1"/>
</dbReference>
<evidence type="ECO:0000259" key="5">
    <source>
        <dbReference type="PROSITE" id="PS51782"/>
    </source>
</evidence>
<feature type="signal peptide" evidence="4">
    <location>
        <begin position="1"/>
        <end position="19"/>
    </location>
</feature>
<accession>A0A9P5X4N3</accession>
<keyword evidence="4" id="KW-0732">Signal</keyword>
<feature type="region of interest" description="Disordered" evidence="3">
    <location>
        <begin position="104"/>
        <end position="139"/>
    </location>
</feature>
<dbReference type="InterPro" id="IPR036779">
    <property type="entry name" value="LysM_dom_sf"/>
</dbReference>
<dbReference type="SUPFAM" id="SSF54106">
    <property type="entry name" value="LysM domain"/>
    <property type="match status" value="1"/>
</dbReference>
<gene>
    <name evidence="6" type="ORF">P691DRAFT_764885</name>
</gene>
<reference evidence="6" key="1">
    <citation type="submission" date="2020-11" db="EMBL/GenBank/DDBJ databases">
        <authorList>
            <consortium name="DOE Joint Genome Institute"/>
            <person name="Ahrendt S."/>
            <person name="Riley R."/>
            <person name="Andreopoulos W."/>
            <person name="Labutti K."/>
            <person name="Pangilinan J."/>
            <person name="Ruiz-Duenas F.J."/>
            <person name="Barrasa J.M."/>
            <person name="Sanchez-Garcia M."/>
            <person name="Camarero S."/>
            <person name="Miyauchi S."/>
            <person name="Serrano A."/>
            <person name="Linde D."/>
            <person name="Babiker R."/>
            <person name="Drula E."/>
            <person name="Ayuso-Fernandez I."/>
            <person name="Pacheco R."/>
            <person name="Padilla G."/>
            <person name="Ferreira P."/>
            <person name="Barriuso J."/>
            <person name="Kellner H."/>
            <person name="Castanera R."/>
            <person name="Alfaro M."/>
            <person name="Ramirez L."/>
            <person name="Pisabarro A.G."/>
            <person name="Kuo A."/>
            <person name="Tritt A."/>
            <person name="Lipzen A."/>
            <person name="He G."/>
            <person name="Yan M."/>
            <person name="Ng V."/>
            <person name="Cullen D."/>
            <person name="Martin F."/>
            <person name="Rosso M.-N."/>
            <person name="Henrissat B."/>
            <person name="Hibbett D."/>
            <person name="Martinez A.T."/>
            <person name="Grigoriev I.V."/>
        </authorList>
    </citation>
    <scope>NUCLEOTIDE SEQUENCE</scope>
    <source>
        <strain evidence="6">MF-IS2</strain>
    </source>
</reference>
<comment type="caution">
    <text evidence="6">The sequence shown here is derived from an EMBL/GenBank/DDBJ whole genome shotgun (WGS) entry which is preliminary data.</text>
</comment>
<name>A0A9P5X4N3_9AGAR</name>
<feature type="domain" description="LysM" evidence="5">
    <location>
        <begin position="54"/>
        <end position="101"/>
    </location>
</feature>
<dbReference type="EMBL" id="MU151569">
    <property type="protein sequence ID" value="KAF9442771.1"/>
    <property type="molecule type" value="Genomic_DNA"/>
</dbReference>
<dbReference type="OrthoDB" id="5985073at2759"/>
<evidence type="ECO:0000313" key="6">
    <source>
        <dbReference type="EMBL" id="KAF9442771.1"/>
    </source>
</evidence>
<dbReference type="Proteomes" id="UP000807342">
    <property type="component" value="Unassembled WGS sequence"/>
</dbReference>
<feature type="chain" id="PRO_5040381002" evidence="4">
    <location>
        <begin position="20"/>
        <end position="139"/>
    </location>
</feature>
<evidence type="ECO:0000256" key="4">
    <source>
        <dbReference type="SAM" id="SignalP"/>
    </source>
</evidence>
<dbReference type="CDD" id="cd00118">
    <property type="entry name" value="LysM"/>
    <property type="match status" value="1"/>
</dbReference>
<evidence type="ECO:0000313" key="7">
    <source>
        <dbReference type="Proteomes" id="UP000807342"/>
    </source>
</evidence>
<dbReference type="InterPro" id="IPR018392">
    <property type="entry name" value="LysM"/>
</dbReference>
<keyword evidence="1" id="KW-0147">Chitin-binding</keyword>
<keyword evidence="2" id="KW-0843">Virulence</keyword>
<evidence type="ECO:0000256" key="2">
    <source>
        <dbReference type="ARBA" id="ARBA00023026"/>
    </source>
</evidence>
<feature type="compositionally biased region" description="Pro residues" evidence="3">
    <location>
        <begin position="29"/>
        <end position="40"/>
    </location>
</feature>
<dbReference type="GO" id="GO:0008061">
    <property type="term" value="F:chitin binding"/>
    <property type="evidence" value="ECO:0007669"/>
    <property type="project" value="UniProtKB-KW"/>
</dbReference>
<feature type="region of interest" description="Disordered" evidence="3">
    <location>
        <begin position="24"/>
        <end position="49"/>
    </location>
</feature>
<evidence type="ECO:0000256" key="1">
    <source>
        <dbReference type="ARBA" id="ARBA00022669"/>
    </source>
</evidence>
<dbReference type="Gene3D" id="3.10.350.10">
    <property type="entry name" value="LysM domain"/>
    <property type="match status" value="1"/>
</dbReference>